<dbReference type="Gene3D" id="2.60.40.3940">
    <property type="match status" value="1"/>
</dbReference>
<dbReference type="RefSeq" id="WP_081950807.1">
    <property type="nucleotide sequence ID" value="NZ_CCSF01000001.1"/>
</dbReference>
<dbReference type="Proteomes" id="UP000053902">
    <property type="component" value="Unassembled WGS sequence"/>
</dbReference>
<protein>
    <submittedName>
        <fullName evidence="3">Tail fiber protein H</fullName>
    </submittedName>
</protein>
<evidence type="ECO:0000259" key="1">
    <source>
        <dbReference type="Pfam" id="PF12571"/>
    </source>
</evidence>
<accession>A0A078LT99</accession>
<name>A0A078LT99_9PSED</name>
<sequence>MVDVNTQFGGFLTNLGAAKNTNANALGEKWKLTHMLLGDANGTDPAPSPGQTALVNQVYRAQLNQLYPSPVDENVLIAELVLPPNVGGWWIRELALEDEDGVFSAVAKCPPSYKPLLAQGSGRNQVVRMHVITSGTANIQLKIDPSVVLATRAYCDGLIAAHSAAADPHPQYKIPVATEEDALLGEDDKKLMPALRVFQALRAAAANATELLRGVLRVGTQDEVDEGARDDVAVTPKKLRHGLSFSLGPTGYIFLPSWFVEFGIQWGRFPIPRDDNSEITLIFPTAWPSECYGMTQGVIGDMGGAFDGWCAYNITQTGFKARAISNSPSLNAFYIAIGH</sequence>
<dbReference type="eggNOG" id="COG5301">
    <property type="taxonomic scope" value="Bacteria"/>
</dbReference>
<keyword evidence="4" id="KW-1185">Reference proteome</keyword>
<evidence type="ECO:0000313" key="3">
    <source>
        <dbReference type="EMBL" id="CDZ93577.1"/>
    </source>
</evidence>
<dbReference type="EMBL" id="CCSF01000001">
    <property type="protein sequence ID" value="CDZ93577.1"/>
    <property type="molecule type" value="Genomic_DNA"/>
</dbReference>
<proteinExistence type="predicted"/>
<feature type="domain" description="Putative tail fiber protein gp53-like C-terminal" evidence="2">
    <location>
        <begin position="264"/>
        <end position="339"/>
    </location>
</feature>
<dbReference type="STRING" id="1499686.BN1079_00869"/>
<feature type="domain" description="Phage tail fibre protein N-terminal" evidence="1">
    <location>
        <begin position="6"/>
        <end position="152"/>
    </location>
</feature>
<evidence type="ECO:0000259" key="2">
    <source>
        <dbReference type="Pfam" id="PF21882"/>
    </source>
</evidence>
<dbReference type="PANTHER" id="PTHR35191:SF1">
    <property type="entry name" value="PROPHAGE SIDE TAIL FIBER PROTEIN HOMOLOG STFQ-RELATED"/>
    <property type="match status" value="1"/>
</dbReference>
<dbReference type="HOGENOM" id="CLU_008928_0_3_6"/>
<dbReference type="AlphaFoldDB" id="A0A078LT99"/>
<dbReference type="InterPro" id="IPR022225">
    <property type="entry name" value="Phage_tail_fibre_N"/>
</dbReference>
<dbReference type="InterPro" id="IPR054075">
    <property type="entry name" value="Gp53-like_C"/>
</dbReference>
<gene>
    <name evidence="3" type="ORF">BN1079_00869</name>
</gene>
<dbReference type="PANTHER" id="PTHR35191">
    <property type="entry name" value="PROPHAGE SIDE TAIL FIBER PROTEIN HOMOLOG STFQ-RELATED"/>
    <property type="match status" value="1"/>
</dbReference>
<organism evidence="3 4">
    <name type="scientific">Pseudomonas saudiphocaensis</name>
    <dbReference type="NCBI Taxonomy" id="1499686"/>
    <lineage>
        <taxon>Bacteria</taxon>
        <taxon>Pseudomonadati</taxon>
        <taxon>Pseudomonadota</taxon>
        <taxon>Gammaproteobacteria</taxon>
        <taxon>Pseudomonadales</taxon>
        <taxon>Pseudomonadaceae</taxon>
        <taxon>Pseudomonas</taxon>
    </lineage>
</organism>
<dbReference type="Pfam" id="PF21882">
    <property type="entry name" value="Gp53-like_C"/>
    <property type="match status" value="1"/>
</dbReference>
<dbReference type="Pfam" id="PF12571">
    <property type="entry name" value="Phage_tail_fib"/>
    <property type="match status" value="1"/>
</dbReference>
<evidence type="ECO:0000313" key="4">
    <source>
        <dbReference type="Proteomes" id="UP000053902"/>
    </source>
</evidence>
<reference evidence="3 4" key="1">
    <citation type="submission" date="2014-07" db="EMBL/GenBank/DDBJ databases">
        <authorList>
            <person name="Urmite Genomes Urmite Genomes"/>
        </authorList>
    </citation>
    <scope>NUCLEOTIDE SEQUENCE [LARGE SCALE GENOMIC DNA]</scope>
    <source>
        <strain evidence="3 4">20_BN</strain>
    </source>
</reference>
<dbReference type="OrthoDB" id="9810174at2"/>
<dbReference type="InterPro" id="IPR051934">
    <property type="entry name" value="Phage_Tail_Fiber_Structural"/>
</dbReference>